<dbReference type="Proteomes" id="UP001359485">
    <property type="component" value="Unassembled WGS sequence"/>
</dbReference>
<name>A0ABR1B5N8_POLSC</name>
<sequence>MGIRKMTNDRFCSSVEESERKHMTGLNKLLIKTTFVDKRSLANSEKPPAGSALTWSVTGEQVAKGSAGPRGTPIPHRWKRPGESRAAYLDMEPSEPVNCCLGPPPPKFLLHPPPPPSLDAAELPEFAENSTSALRMCQILSVIDAEYQAGQVVPSVAVVVVVAAATVLVFCCVGIVLVVLKKRKLRQLLPRKSSPQNQFHGANTSGIIYEDFGNVLPSSCPHGQSAESIRSNSYTANPMMFSSLLIRSHPSSARSTCDYQNLFCPEYEPSENPFSFDEPCQAHTDEYACIAEDLCVGSIKVPSENALQEENIYECLDLPEGRDNRNEYTGVEEVGTRGTQERKSCSNVQRTPGRTVLDRRRREKEVELKLPIRPPNISDLHDDPLLEDFFQLCPDGSCMGTKGRNSFRQKKLKKKKHSPFARLSNRPNQQIFTTHEDFSTSTEVCGSRITQKHIRT</sequence>
<keyword evidence="2" id="KW-1133">Transmembrane helix</keyword>
<accession>A0ABR1B5N8</accession>
<evidence type="ECO:0000313" key="3">
    <source>
        <dbReference type="EMBL" id="KAK6635097.1"/>
    </source>
</evidence>
<comment type="caution">
    <text evidence="3">The sequence shown here is derived from an EMBL/GenBank/DDBJ whole genome shotgun (WGS) entry which is preliminary data.</text>
</comment>
<evidence type="ECO:0000256" key="1">
    <source>
        <dbReference type="SAM" id="MobiDB-lite"/>
    </source>
</evidence>
<keyword evidence="2" id="KW-0812">Transmembrane</keyword>
<protein>
    <submittedName>
        <fullName evidence="3">Uncharacterized protein</fullName>
    </submittedName>
</protein>
<dbReference type="EMBL" id="JAWJWF010000003">
    <property type="protein sequence ID" value="KAK6635097.1"/>
    <property type="molecule type" value="Genomic_DNA"/>
</dbReference>
<evidence type="ECO:0000313" key="4">
    <source>
        <dbReference type="Proteomes" id="UP001359485"/>
    </source>
</evidence>
<proteinExistence type="predicted"/>
<feature type="region of interest" description="Disordered" evidence="1">
    <location>
        <begin position="333"/>
        <end position="352"/>
    </location>
</feature>
<evidence type="ECO:0000256" key="2">
    <source>
        <dbReference type="SAM" id="Phobius"/>
    </source>
</evidence>
<gene>
    <name evidence="3" type="ORF">RUM44_000346</name>
</gene>
<reference evidence="3 4" key="1">
    <citation type="submission" date="2023-09" db="EMBL/GenBank/DDBJ databases">
        <title>Genomes of two closely related lineages of the louse Polyplax serrata with different host specificities.</title>
        <authorList>
            <person name="Martinu J."/>
            <person name="Tarabai H."/>
            <person name="Stefka J."/>
            <person name="Hypsa V."/>
        </authorList>
    </citation>
    <scope>NUCLEOTIDE SEQUENCE [LARGE SCALE GENOMIC DNA]</scope>
    <source>
        <strain evidence="3">98ZLc_SE</strain>
    </source>
</reference>
<keyword evidence="4" id="KW-1185">Reference proteome</keyword>
<feature type="transmembrane region" description="Helical" evidence="2">
    <location>
        <begin position="156"/>
        <end position="180"/>
    </location>
</feature>
<keyword evidence="2" id="KW-0472">Membrane</keyword>
<organism evidence="3 4">
    <name type="scientific">Polyplax serrata</name>
    <name type="common">Common mouse louse</name>
    <dbReference type="NCBI Taxonomy" id="468196"/>
    <lineage>
        <taxon>Eukaryota</taxon>
        <taxon>Metazoa</taxon>
        <taxon>Ecdysozoa</taxon>
        <taxon>Arthropoda</taxon>
        <taxon>Hexapoda</taxon>
        <taxon>Insecta</taxon>
        <taxon>Pterygota</taxon>
        <taxon>Neoptera</taxon>
        <taxon>Paraneoptera</taxon>
        <taxon>Psocodea</taxon>
        <taxon>Troctomorpha</taxon>
        <taxon>Phthiraptera</taxon>
        <taxon>Anoplura</taxon>
        <taxon>Polyplacidae</taxon>
        <taxon>Polyplax</taxon>
    </lineage>
</organism>